<feature type="chain" id="PRO_5038062101" description="DUF4412 domain-containing protein" evidence="1">
    <location>
        <begin position="24"/>
        <end position="213"/>
    </location>
</feature>
<evidence type="ECO:0008006" key="4">
    <source>
        <dbReference type="Google" id="ProtNLM"/>
    </source>
</evidence>
<comment type="caution">
    <text evidence="2">The sequence shown here is derived from an EMBL/GenBank/DDBJ whole genome shotgun (WGS) entry which is preliminary data.</text>
</comment>
<dbReference type="RefSeq" id="WP_194111070.1">
    <property type="nucleotide sequence ID" value="NZ_JADFFL010000003.1"/>
</dbReference>
<accession>A0A929KW94</accession>
<keyword evidence="1" id="KW-0732">Signal</keyword>
<gene>
    <name evidence="2" type="ORF">IRJ16_08190</name>
</gene>
<reference evidence="2" key="1">
    <citation type="submission" date="2020-10" db="EMBL/GenBank/DDBJ databases">
        <title>Mucilaginibacter mali sp. nov., isolated from rhizosphere soil of apple orchard.</title>
        <authorList>
            <person name="Lee J.-S."/>
            <person name="Kim H.S."/>
            <person name="Kim J.-S."/>
        </authorList>
    </citation>
    <scope>NUCLEOTIDE SEQUENCE</scope>
    <source>
        <strain evidence="2">KCTC 22746</strain>
    </source>
</reference>
<protein>
    <recommendedName>
        <fullName evidence="4">DUF4412 domain-containing protein</fullName>
    </recommendedName>
</protein>
<evidence type="ECO:0000313" key="2">
    <source>
        <dbReference type="EMBL" id="MBE9661862.1"/>
    </source>
</evidence>
<sequence length="213" mass="22412">MKIKLLTVAAGIALSAISFGAKAQKTYKEGVITYSINAGAVTAESKTYFKADSNVTVSNSGPAKISILTYGQGDYLAVLVDVPVAGWKKAAIATPAEIEDGQAKMPELTFTPGTETKQIAGFNCKKVVAKDAKGSAFDVWITNDIVVPTNGVSVLFSKVGGVPVQFKTFQMGQMVDVTLKSIAEEKAPANAFKVPADYEKISLAELQALGGKR</sequence>
<dbReference type="AlphaFoldDB" id="A0A929KW94"/>
<dbReference type="EMBL" id="JADFFL010000003">
    <property type="protein sequence ID" value="MBE9661862.1"/>
    <property type="molecule type" value="Genomic_DNA"/>
</dbReference>
<feature type="signal peptide" evidence="1">
    <location>
        <begin position="1"/>
        <end position="23"/>
    </location>
</feature>
<evidence type="ECO:0000313" key="3">
    <source>
        <dbReference type="Proteomes" id="UP000622475"/>
    </source>
</evidence>
<organism evidence="2 3">
    <name type="scientific">Mucilaginibacter myungsuensis</name>
    <dbReference type="NCBI Taxonomy" id="649104"/>
    <lineage>
        <taxon>Bacteria</taxon>
        <taxon>Pseudomonadati</taxon>
        <taxon>Bacteroidota</taxon>
        <taxon>Sphingobacteriia</taxon>
        <taxon>Sphingobacteriales</taxon>
        <taxon>Sphingobacteriaceae</taxon>
        <taxon>Mucilaginibacter</taxon>
    </lineage>
</organism>
<name>A0A929KW94_9SPHI</name>
<evidence type="ECO:0000256" key="1">
    <source>
        <dbReference type="SAM" id="SignalP"/>
    </source>
</evidence>
<keyword evidence="3" id="KW-1185">Reference proteome</keyword>
<proteinExistence type="predicted"/>
<dbReference type="Proteomes" id="UP000622475">
    <property type="component" value="Unassembled WGS sequence"/>
</dbReference>